<keyword evidence="7" id="KW-0496">Mitochondrion</keyword>
<keyword evidence="8" id="KW-0472">Membrane</keyword>
<feature type="domain" description="Membrane insertase YidC/Oxa/ALB C-terminal" evidence="11">
    <location>
        <begin position="148"/>
        <end position="366"/>
    </location>
</feature>
<accession>A0A9P8LCZ5</accession>
<organism evidence="12 13">
    <name type="scientific">Trichoglossum hirsutum</name>
    <dbReference type="NCBI Taxonomy" id="265104"/>
    <lineage>
        <taxon>Eukaryota</taxon>
        <taxon>Fungi</taxon>
        <taxon>Dikarya</taxon>
        <taxon>Ascomycota</taxon>
        <taxon>Pezizomycotina</taxon>
        <taxon>Geoglossomycetes</taxon>
        <taxon>Geoglossales</taxon>
        <taxon>Geoglossaceae</taxon>
        <taxon>Trichoglossum</taxon>
    </lineage>
</organism>
<evidence type="ECO:0000313" key="13">
    <source>
        <dbReference type="Proteomes" id="UP000750711"/>
    </source>
</evidence>
<evidence type="ECO:0000256" key="3">
    <source>
        <dbReference type="ARBA" id="ARBA00022692"/>
    </source>
</evidence>
<dbReference type="CDD" id="cd20069">
    <property type="entry name" value="5TM_Oxa1-like"/>
    <property type="match status" value="1"/>
</dbReference>
<dbReference type="GO" id="GO:0005743">
    <property type="term" value="C:mitochondrial inner membrane"/>
    <property type="evidence" value="ECO:0007669"/>
    <property type="project" value="UniProtKB-SubCell"/>
</dbReference>
<evidence type="ECO:0000256" key="5">
    <source>
        <dbReference type="ARBA" id="ARBA00022946"/>
    </source>
</evidence>
<dbReference type="PANTHER" id="PTHR12428">
    <property type="entry name" value="OXA1"/>
    <property type="match status" value="1"/>
</dbReference>
<protein>
    <recommendedName>
        <fullName evidence="11">Membrane insertase YidC/Oxa/ALB C-terminal domain-containing protein</fullName>
    </recommendedName>
</protein>
<evidence type="ECO:0000256" key="6">
    <source>
        <dbReference type="ARBA" id="ARBA00022989"/>
    </source>
</evidence>
<evidence type="ECO:0000256" key="9">
    <source>
        <dbReference type="RuleBase" id="RU003945"/>
    </source>
</evidence>
<evidence type="ECO:0000256" key="8">
    <source>
        <dbReference type="ARBA" id="ARBA00023136"/>
    </source>
</evidence>
<feature type="region of interest" description="Disordered" evidence="10">
    <location>
        <begin position="449"/>
        <end position="505"/>
    </location>
</feature>
<feature type="compositionally biased region" description="Polar residues" evidence="10">
    <location>
        <begin position="387"/>
        <end position="398"/>
    </location>
</feature>
<evidence type="ECO:0000313" key="12">
    <source>
        <dbReference type="EMBL" id="KAH0559912.1"/>
    </source>
</evidence>
<keyword evidence="3 9" id="KW-0812">Transmembrane</keyword>
<dbReference type="EMBL" id="JAGHQM010000491">
    <property type="protein sequence ID" value="KAH0559912.1"/>
    <property type="molecule type" value="Genomic_DNA"/>
</dbReference>
<feature type="compositionally biased region" description="Basic and acidic residues" evidence="10">
    <location>
        <begin position="464"/>
        <end position="474"/>
    </location>
</feature>
<dbReference type="GO" id="GO:0032977">
    <property type="term" value="F:membrane insertase activity"/>
    <property type="evidence" value="ECO:0007669"/>
    <property type="project" value="InterPro"/>
</dbReference>
<dbReference type="GO" id="GO:0032979">
    <property type="term" value="P:protein insertion into mitochondrial inner membrane from matrix"/>
    <property type="evidence" value="ECO:0007669"/>
    <property type="project" value="TreeGrafter"/>
</dbReference>
<dbReference type="InterPro" id="IPR028055">
    <property type="entry name" value="YidC/Oxa/ALB_C"/>
</dbReference>
<evidence type="ECO:0000256" key="10">
    <source>
        <dbReference type="SAM" id="MobiDB-lite"/>
    </source>
</evidence>
<comment type="caution">
    <text evidence="12">The sequence shown here is derived from an EMBL/GenBank/DDBJ whole genome shotgun (WGS) entry which is preliminary data.</text>
</comment>
<feature type="region of interest" description="Disordered" evidence="10">
    <location>
        <begin position="379"/>
        <end position="425"/>
    </location>
</feature>
<evidence type="ECO:0000256" key="2">
    <source>
        <dbReference type="ARBA" id="ARBA00009877"/>
    </source>
</evidence>
<dbReference type="PANTHER" id="PTHR12428:SF66">
    <property type="entry name" value="MITOCHONDRIAL INNER MEMBRANE PROTEIN OXA1L"/>
    <property type="match status" value="1"/>
</dbReference>
<feature type="compositionally biased region" description="Low complexity" evidence="10">
    <location>
        <begin position="406"/>
        <end position="417"/>
    </location>
</feature>
<dbReference type="Proteomes" id="UP000750711">
    <property type="component" value="Unassembled WGS sequence"/>
</dbReference>
<sequence length="505" mass="55079">MMIPSRGLQCSIHSTRISRRKLQLASRKFSTTPISVTLRRVSQKPSQLSWRPDPLARRPALYSITSARFKSTLPPNPNPATDTVHSTATNVAPPEPFIPSSLDAATEISAVPAHIGYLKELGLDFGWGPTAFVEWLLEHIHVWTGTPWWASIVIAAVTVRVALLKPYIGAADTSARLASIKHLAAPITGKMTALSRAGDRSGAMMARAELKALYAKSGVKPYKAFVPLVQVFLGYGSFRLMRAMASLPVPGLENGGFAWFPDLTVTDPFYIMPLATGTLFLLVMKPLHPHKFRPSSKWQRVHGTDNISSAQKGGELGSSNLSPTVQKFLTYGFPTITVVFMSGWPATLQLSFFVSSIVSYLQATAFRNPAFRRWAGITPLPPKPASSEATTPTVSTKLNIAPSYQPPSTRSTSTSAASDKKPKGVIGGAVSEIQGMVTEARKSIDQFAGTAARKPGLRSPVDLKQAKASEDKRKQQLSAQRYTEEEERRERRRAKMAALQGRSKQ</sequence>
<keyword evidence="6" id="KW-1133">Transmembrane helix</keyword>
<evidence type="ECO:0000256" key="7">
    <source>
        <dbReference type="ARBA" id="ARBA00023128"/>
    </source>
</evidence>
<evidence type="ECO:0000259" key="11">
    <source>
        <dbReference type="Pfam" id="PF02096"/>
    </source>
</evidence>
<name>A0A9P8LCZ5_9PEZI</name>
<reference evidence="12" key="1">
    <citation type="submission" date="2021-03" db="EMBL/GenBank/DDBJ databases">
        <title>Comparative genomics and phylogenomic investigation of the class Geoglossomycetes provide insights into ecological specialization and systematics.</title>
        <authorList>
            <person name="Melie T."/>
            <person name="Pirro S."/>
            <person name="Miller A.N."/>
            <person name="Quandt A."/>
        </authorList>
    </citation>
    <scope>NUCLEOTIDE SEQUENCE</scope>
    <source>
        <strain evidence="12">CAQ_001_2017</strain>
    </source>
</reference>
<dbReference type="Pfam" id="PF02096">
    <property type="entry name" value="60KD_IMP"/>
    <property type="match status" value="1"/>
</dbReference>
<keyword evidence="4" id="KW-0999">Mitochondrion inner membrane</keyword>
<comment type="subcellular location">
    <subcellularLocation>
        <location evidence="9">Membrane</location>
        <topology evidence="9">Multi-pass membrane protein</topology>
    </subcellularLocation>
    <subcellularLocation>
        <location evidence="1">Mitochondrion inner membrane</location>
        <topology evidence="1">Multi-pass membrane protein</topology>
    </subcellularLocation>
</comment>
<proteinExistence type="inferred from homology"/>
<keyword evidence="13" id="KW-1185">Reference proteome</keyword>
<dbReference type="InterPro" id="IPR001708">
    <property type="entry name" value="YidC/ALB3/OXA1/COX18"/>
</dbReference>
<comment type="similarity">
    <text evidence="2 9">Belongs to the OXA1/ALB3/YidC family.</text>
</comment>
<gene>
    <name evidence="12" type="ORF">GP486_003568</name>
</gene>
<evidence type="ECO:0000256" key="4">
    <source>
        <dbReference type="ARBA" id="ARBA00022792"/>
    </source>
</evidence>
<evidence type="ECO:0000256" key="1">
    <source>
        <dbReference type="ARBA" id="ARBA00004448"/>
    </source>
</evidence>
<dbReference type="AlphaFoldDB" id="A0A9P8LCZ5"/>
<keyword evidence="5" id="KW-0809">Transit peptide</keyword>